<evidence type="ECO:0000313" key="1">
    <source>
        <dbReference type="EMBL" id="CAA6814900.1"/>
    </source>
</evidence>
<organism evidence="1">
    <name type="scientific">uncultured Sulfurovum sp</name>
    <dbReference type="NCBI Taxonomy" id="269237"/>
    <lineage>
        <taxon>Bacteria</taxon>
        <taxon>Pseudomonadati</taxon>
        <taxon>Campylobacterota</taxon>
        <taxon>Epsilonproteobacteria</taxon>
        <taxon>Campylobacterales</taxon>
        <taxon>Sulfurovaceae</taxon>
        <taxon>Sulfurovum</taxon>
        <taxon>environmental samples</taxon>
    </lineage>
</organism>
<name>A0A6S6SW99_9BACT</name>
<accession>A0A6S6SW99</accession>
<proteinExistence type="predicted"/>
<dbReference type="AlphaFoldDB" id="A0A6S6SW99"/>
<dbReference type="EMBL" id="CACVAZ010000095">
    <property type="protein sequence ID" value="CAA6814900.1"/>
    <property type="molecule type" value="Genomic_DNA"/>
</dbReference>
<feature type="non-terminal residue" evidence="1">
    <location>
        <position position="1"/>
    </location>
</feature>
<gene>
    <name evidence="1" type="ORF">HELGO_WM42505</name>
</gene>
<protein>
    <submittedName>
        <fullName evidence="1">Outer membrane protein Imp, required for envelope biogenesis / Organic solvent tolerance protein</fullName>
    </submittedName>
</protein>
<sequence length="65" mass="7509">QKFNHQWNIGWVHRQKCWGATISIGQEQIPNVDSSFQNNMLYFELNLNPLGGIGQSVEQEFSSTR</sequence>
<reference evidence="1" key="1">
    <citation type="submission" date="2020-01" db="EMBL/GenBank/DDBJ databases">
        <authorList>
            <person name="Meier V. D."/>
            <person name="Meier V D."/>
        </authorList>
    </citation>
    <scope>NUCLEOTIDE SEQUENCE</scope>
    <source>
        <strain evidence="1">HLG_WM_MAG_02</strain>
    </source>
</reference>